<feature type="transmembrane region" description="Helical" evidence="2">
    <location>
        <begin position="124"/>
        <end position="148"/>
    </location>
</feature>
<keyword evidence="2" id="KW-0472">Membrane</keyword>
<reference evidence="3" key="2">
    <citation type="journal article" date="2020" name="Nat. Commun.">
        <title>Large-scale genome sequencing of mycorrhizal fungi provides insights into the early evolution of symbiotic traits.</title>
        <authorList>
            <person name="Miyauchi S."/>
            <person name="Kiss E."/>
            <person name="Kuo A."/>
            <person name="Drula E."/>
            <person name="Kohler A."/>
            <person name="Sanchez-Garcia M."/>
            <person name="Morin E."/>
            <person name="Andreopoulos B."/>
            <person name="Barry K.W."/>
            <person name="Bonito G."/>
            <person name="Buee M."/>
            <person name="Carver A."/>
            <person name="Chen C."/>
            <person name="Cichocki N."/>
            <person name="Clum A."/>
            <person name="Culley D."/>
            <person name="Crous P.W."/>
            <person name="Fauchery L."/>
            <person name="Girlanda M."/>
            <person name="Hayes R.D."/>
            <person name="Keri Z."/>
            <person name="LaButti K."/>
            <person name="Lipzen A."/>
            <person name="Lombard V."/>
            <person name="Magnuson J."/>
            <person name="Maillard F."/>
            <person name="Murat C."/>
            <person name="Nolan M."/>
            <person name="Ohm R.A."/>
            <person name="Pangilinan J."/>
            <person name="Pereira M.F."/>
            <person name="Perotto S."/>
            <person name="Peter M."/>
            <person name="Pfister S."/>
            <person name="Riley R."/>
            <person name="Sitrit Y."/>
            <person name="Stielow J.B."/>
            <person name="Szollosi G."/>
            <person name="Zifcakova L."/>
            <person name="Stursova M."/>
            <person name="Spatafora J.W."/>
            <person name="Tedersoo L."/>
            <person name="Vaario L.M."/>
            <person name="Yamada A."/>
            <person name="Yan M."/>
            <person name="Wang P."/>
            <person name="Xu J."/>
            <person name="Bruns T."/>
            <person name="Baldrian P."/>
            <person name="Vilgalys R."/>
            <person name="Dunand C."/>
            <person name="Henrissat B."/>
            <person name="Grigoriev I.V."/>
            <person name="Hibbett D."/>
            <person name="Nagy L.G."/>
            <person name="Martin F.M."/>
        </authorList>
    </citation>
    <scope>NUCLEOTIDE SEQUENCE</scope>
    <source>
        <strain evidence="3">BED1</strain>
    </source>
</reference>
<evidence type="ECO:0000256" key="2">
    <source>
        <dbReference type="SAM" id="Phobius"/>
    </source>
</evidence>
<dbReference type="Proteomes" id="UP001194468">
    <property type="component" value="Unassembled WGS sequence"/>
</dbReference>
<feature type="transmembrane region" description="Helical" evidence="2">
    <location>
        <begin position="76"/>
        <end position="100"/>
    </location>
</feature>
<accession>A0AAD4C4M7</accession>
<keyword evidence="4" id="KW-1185">Reference proteome</keyword>
<evidence type="ECO:0000313" key="3">
    <source>
        <dbReference type="EMBL" id="KAF8447603.1"/>
    </source>
</evidence>
<evidence type="ECO:0008006" key="5">
    <source>
        <dbReference type="Google" id="ProtNLM"/>
    </source>
</evidence>
<gene>
    <name evidence="3" type="ORF">L210DRAFT_3390524</name>
</gene>
<evidence type="ECO:0000313" key="4">
    <source>
        <dbReference type="Proteomes" id="UP001194468"/>
    </source>
</evidence>
<comment type="caution">
    <text evidence="3">The sequence shown here is derived from an EMBL/GenBank/DDBJ whole genome shotgun (WGS) entry which is preliminary data.</text>
</comment>
<dbReference type="EMBL" id="WHUW01000004">
    <property type="protein sequence ID" value="KAF8447603.1"/>
    <property type="molecule type" value="Genomic_DNA"/>
</dbReference>
<protein>
    <recommendedName>
        <fullName evidence="5">Transmembrane protein</fullName>
    </recommendedName>
</protein>
<keyword evidence="2" id="KW-0812">Transmembrane</keyword>
<name>A0AAD4C4M7_BOLED</name>
<proteinExistence type="predicted"/>
<feature type="region of interest" description="Disordered" evidence="1">
    <location>
        <begin position="278"/>
        <end position="387"/>
    </location>
</feature>
<organism evidence="3 4">
    <name type="scientific">Boletus edulis BED1</name>
    <dbReference type="NCBI Taxonomy" id="1328754"/>
    <lineage>
        <taxon>Eukaryota</taxon>
        <taxon>Fungi</taxon>
        <taxon>Dikarya</taxon>
        <taxon>Basidiomycota</taxon>
        <taxon>Agaricomycotina</taxon>
        <taxon>Agaricomycetes</taxon>
        <taxon>Agaricomycetidae</taxon>
        <taxon>Boletales</taxon>
        <taxon>Boletineae</taxon>
        <taxon>Boletaceae</taxon>
        <taxon>Boletoideae</taxon>
        <taxon>Boletus</taxon>
    </lineage>
</organism>
<sequence>MVVNTFLVVRYIVFAVFTICNAITCSVAVWNYSLVPYPQPAQVDIYLIFLGALSLLSIFALIFIELLCVNTLTTRVWFECVWVALFWLMELAGGAALIAIDSDVICSSPTTTILLNALCTSERVLLAFTWMCTTMLLVYLLALVFIAASGYVDDPKIWVCDVRSLRAAAVRQCSPRTPDTPLTPPFKKRVDIRRSRPAPYHPAQNFPSLVGFGSEYDIEPFVFATPEQMDTSHLSNLPEATPLPPTSTISLSMKPIPPLPRLARNVRPLSLSQFNMAREHVSSDGQRSGPVSGLSNSLPTPSPLGDWPRQDVMQLPGKPKRKAPPSAFEFPEKHTVAMASTDRVRVSADTAGTFPQPRPRRPSGPRERVPSGESGNRPALNLYSIRV</sequence>
<keyword evidence="2" id="KW-1133">Transmembrane helix</keyword>
<dbReference type="AlphaFoldDB" id="A0AAD4C4M7"/>
<feature type="transmembrane region" description="Helical" evidence="2">
    <location>
        <begin position="45"/>
        <end position="64"/>
    </location>
</feature>
<reference evidence="3" key="1">
    <citation type="submission" date="2019-10" db="EMBL/GenBank/DDBJ databases">
        <authorList>
            <consortium name="DOE Joint Genome Institute"/>
            <person name="Kuo A."/>
            <person name="Miyauchi S."/>
            <person name="Kiss E."/>
            <person name="Drula E."/>
            <person name="Kohler A."/>
            <person name="Sanchez-Garcia M."/>
            <person name="Andreopoulos B."/>
            <person name="Barry K.W."/>
            <person name="Bonito G."/>
            <person name="Buee M."/>
            <person name="Carver A."/>
            <person name="Chen C."/>
            <person name="Cichocki N."/>
            <person name="Clum A."/>
            <person name="Culley D."/>
            <person name="Crous P.W."/>
            <person name="Fauchery L."/>
            <person name="Girlanda M."/>
            <person name="Hayes R."/>
            <person name="Keri Z."/>
            <person name="LaButti K."/>
            <person name="Lipzen A."/>
            <person name="Lombard V."/>
            <person name="Magnuson J."/>
            <person name="Maillard F."/>
            <person name="Morin E."/>
            <person name="Murat C."/>
            <person name="Nolan M."/>
            <person name="Ohm R."/>
            <person name="Pangilinan J."/>
            <person name="Pereira M."/>
            <person name="Perotto S."/>
            <person name="Peter M."/>
            <person name="Riley R."/>
            <person name="Sitrit Y."/>
            <person name="Stielow B."/>
            <person name="Szollosi G."/>
            <person name="Zifcakova L."/>
            <person name="Stursova M."/>
            <person name="Spatafora J.W."/>
            <person name="Tedersoo L."/>
            <person name="Vaario L.-M."/>
            <person name="Yamada A."/>
            <person name="Yan M."/>
            <person name="Wang P."/>
            <person name="Xu J."/>
            <person name="Bruns T."/>
            <person name="Baldrian P."/>
            <person name="Vilgalys R."/>
            <person name="Henrissat B."/>
            <person name="Grigoriev I.V."/>
            <person name="Hibbett D."/>
            <person name="Nagy L.G."/>
            <person name="Martin F.M."/>
        </authorList>
    </citation>
    <scope>NUCLEOTIDE SEQUENCE</scope>
    <source>
        <strain evidence="3">BED1</strain>
    </source>
</reference>
<evidence type="ECO:0000256" key="1">
    <source>
        <dbReference type="SAM" id="MobiDB-lite"/>
    </source>
</evidence>
<feature type="transmembrane region" description="Helical" evidence="2">
    <location>
        <begin position="12"/>
        <end position="33"/>
    </location>
</feature>